<comment type="subcellular location">
    <subcellularLocation>
        <location evidence="1">Membrane</location>
        <topology evidence="1">Multi-pass membrane protein</topology>
    </subcellularLocation>
</comment>
<dbReference type="Pfam" id="PF01758">
    <property type="entry name" value="SBF"/>
    <property type="match status" value="1"/>
</dbReference>
<feature type="transmembrane region" description="Helical" evidence="7">
    <location>
        <begin position="228"/>
        <end position="251"/>
    </location>
</feature>
<dbReference type="InterPro" id="IPR002657">
    <property type="entry name" value="BilAc:Na_symport/Acr3"/>
</dbReference>
<organism evidence="8 9">
    <name type="scientific">Strongylus vulgaris</name>
    <name type="common">Blood worm</name>
    <dbReference type="NCBI Taxonomy" id="40348"/>
    <lineage>
        <taxon>Eukaryota</taxon>
        <taxon>Metazoa</taxon>
        <taxon>Ecdysozoa</taxon>
        <taxon>Nematoda</taxon>
        <taxon>Chromadorea</taxon>
        <taxon>Rhabditida</taxon>
        <taxon>Rhabditina</taxon>
        <taxon>Rhabditomorpha</taxon>
        <taxon>Strongyloidea</taxon>
        <taxon>Strongylidae</taxon>
        <taxon>Strongylus</taxon>
    </lineage>
</organism>
<feature type="transmembrane region" description="Helical" evidence="7">
    <location>
        <begin position="197"/>
        <end position="216"/>
    </location>
</feature>
<feature type="transmembrane region" description="Helical" evidence="7">
    <location>
        <begin position="164"/>
        <end position="185"/>
    </location>
</feature>
<dbReference type="GO" id="GO:0016020">
    <property type="term" value="C:membrane"/>
    <property type="evidence" value="ECO:0007669"/>
    <property type="project" value="UniProtKB-SubCell"/>
</dbReference>
<dbReference type="PANTHER" id="PTHR10361">
    <property type="entry name" value="SODIUM-BILE ACID COTRANSPORTER"/>
    <property type="match status" value="1"/>
</dbReference>
<keyword evidence="4" id="KW-0813">Transport</keyword>
<evidence type="ECO:0000256" key="4">
    <source>
        <dbReference type="ARBA" id="ARBA00022847"/>
    </source>
</evidence>
<evidence type="ECO:0000256" key="7">
    <source>
        <dbReference type="SAM" id="Phobius"/>
    </source>
</evidence>
<comment type="similarity">
    <text evidence="2">Belongs to the bile acid:sodium symporter (BASS) (TC 2.A.28) family.</text>
</comment>
<evidence type="ECO:0000313" key="8">
    <source>
        <dbReference type="EMBL" id="VDM67504.1"/>
    </source>
</evidence>
<evidence type="ECO:0000256" key="1">
    <source>
        <dbReference type="ARBA" id="ARBA00004141"/>
    </source>
</evidence>
<evidence type="ECO:0000313" key="9">
    <source>
        <dbReference type="Proteomes" id="UP000270094"/>
    </source>
</evidence>
<gene>
    <name evidence="8" type="ORF">SVUK_LOCUS2502</name>
</gene>
<keyword evidence="5 7" id="KW-1133">Transmembrane helix</keyword>
<dbReference type="GO" id="GO:0015293">
    <property type="term" value="F:symporter activity"/>
    <property type="evidence" value="ECO:0007669"/>
    <property type="project" value="UniProtKB-KW"/>
</dbReference>
<dbReference type="OrthoDB" id="203097at2759"/>
<dbReference type="InterPro" id="IPR004710">
    <property type="entry name" value="Bilac:Na_transpt"/>
</dbReference>
<reference evidence="8 9" key="1">
    <citation type="submission" date="2018-11" db="EMBL/GenBank/DDBJ databases">
        <authorList>
            <consortium name="Pathogen Informatics"/>
        </authorList>
    </citation>
    <scope>NUCLEOTIDE SEQUENCE [LARGE SCALE GENOMIC DNA]</scope>
</reference>
<keyword evidence="4" id="KW-0769">Symport</keyword>
<feature type="transmembrane region" description="Helical" evidence="7">
    <location>
        <begin position="122"/>
        <end position="144"/>
    </location>
</feature>
<dbReference type="EMBL" id="UYYB01005710">
    <property type="protein sequence ID" value="VDM67504.1"/>
    <property type="molecule type" value="Genomic_DNA"/>
</dbReference>
<dbReference type="Gene3D" id="1.20.1530.20">
    <property type="match status" value="1"/>
</dbReference>
<keyword evidence="3 7" id="KW-0812">Transmembrane</keyword>
<evidence type="ECO:0000256" key="5">
    <source>
        <dbReference type="ARBA" id="ARBA00022989"/>
    </source>
</evidence>
<dbReference type="PANTHER" id="PTHR10361:SF28">
    <property type="entry name" value="P3 PROTEIN-RELATED"/>
    <property type="match status" value="1"/>
</dbReference>
<proteinExistence type="inferred from homology"/>
<keyword evidence="9" id="KW-1185">Reference proteome</keyword>
<evidence type="ECO:0000256" key="6">
    <source>
        <dbReference type="ARBA" id="ARBA00023136"/>
    </source>
</evidence>
<protein>
    <recommendedName>
        <fullName evidence="10">Sodium bile acid symporter family protein</fullName>
    </recommendedName>
</protein>
<keyword evidence="6 7" id="KW-0472">Membrane</keyword>
<dbReference type="AlphaFoldDB" id="A0A3P7IPI3"/>
<dbReference type="Proteomes" id="UP000270094">
    <property type="component" value="Unassembled WGS sequence"/>
</dbReference>
<sequence>MNYASQWTKNIFFRSFHPNIAASPSNTDVTKSSFQFDNSTNYYTVNTDVIVHGELLGKTGLRLRLVRAEDWNEIDDSWKVGVFVALCEGARFKVPEPMEDSSNNILDVWVKRSLQSEKLTHIFVASVVILITFANILMGCEVGVSDRGRSLDMDTVFATIKRPVAPAIGFFAQFLIMPLLSYAIAKSVFVSRGLFSMALGLFITGCSPGGGASNFWTLLLDGNVNLSVTMTFISTLASLGAIFELMMPFWISVFGQEFLQGFSSESKIHVPYGESPHSL</sequence>
<name>A0A3P7IPI3_STRVU</name>
<accession>A0A3P7IPI3</accession>
<evidence type="ECO:0000256" key="2">
    <source>
        <dbReference type="ARBA" id="ARBA00006528"/>
    </source>
</evidence>
<evidence type="ECO:0000256" key="3">
    <source>
        <dbReference type="ARBA" id="ARBA00022692"/>
    </source>
</evidence>
<evidence type="ECO:0008006" key="10">
    <source>
        <dbReference type="Google" id="ProtNLM"/>
    </source>
</evidence>
<dbReference type="InterPro" id="IPR038770">
    <property type="entry name" value="Na+/solute_symporter_sf"/>
</dbReference>